<protein>
    <submittedName>
        <fullName evidence="1">Uncharacterized protein</fullName>
    </submittedName>
</protein>
<dbReference type="EMBL" id="FN649760">
    <property type="protein sequence ID" value="CBJ33033.1"/>
    <property type="molecule type" value="Genomic_DNA"/>
</dbReference>
<evidence type="ECO:0000313" key="1">
    <source>
        <dbReference type="EMBL" id="CBJ33033.1"/>
    </source>
</evidence>
<evidence type="ECO:0000313" key="2">
    <source>
        <dbReference type="Proteomes" id="UP000002630"/>
    </source>
</evidence>
<keyword evidence="2" id="KW-1185">Reference proteome</keyword>
<proteinExistence type="predicted"/>
<reference evidence="1 2" key="1">
    <citation type="journal article" date="2010" name="Nature">
        <title>The Ectocarpus genome and the independent evolution of multicellularity in brown algae.</title>
        <authorList>
            <person name="Cock J.M."/>
            <person name="Sterck L."/>
            <person name="Rouze P."/>
            <person name="Scornet D."/>
            <person name="Allen A.E."/>
            <person name="Amoutzias G."/>
            <person name="Anthouard V."/>
            <person name="Artiguenave F."/>
            <person name="Aury J.M."/>
            <person name="Badger J.H."/>
            <person name="Beszteri B."/>
            <person name="Billiau K."/>
            <person name="Bonnet E."/>
            <person name="Bothwell J.H."/>
            <person name="Bowler C."/>
            <person name="Boyen C."/>
            <person name="Brownlee C."/>
            <person name="Carrano C.J."/>
            <person name="Charrier B."/>
            <person name="Cho G.Y."/>
            <person name="Coelho S.M."/>
            <person name="Collen J."/>
            <person name="Corre E."/>
            <person name="Da Silva C."/>
            <person name="Delage L."/>
            <person name="Delaroque N."/>
            <person name="Dittami S.M."/>
            <person name="Doulbeau S."/>
            <person name="Elias M."/>
            <person name="Farnham G."/>
            <person name="Gachon C.M."/>
            <person name="Gschloessl B."/>
            <person name="Heesch S."/>
            <person name="Jabbari K."/>
            <person name="Jubin C."/>
            <person name="Kawai H."/>
            <person name="Kimura K."/>
            <person name="Kloareg B."/>
            <person name="Kupper F.C."/>
            <person name="Lang D."/>
            <person name="Le Bail A."/>
            <person name="Leblanc C."/>
            <person name="Lerouge P."/>
            <person name="Lohr M."/>
            <person name="Lopez P.J."/>
            <person name="Martens C."/>
            <person name="Maumus F."/>
            <person name="Michel G."/>
            <person name="Miranda-Saavedra D."/>
            <person name="Morales J."/>
            <person name="Moreau H."/>
            <person name="Motomura T."/>
            <person name="Nagasato C."/>
            <person name="Napoli C.A."/>
            <person name="Nelson D.R."/>
            <person name="Nyvall-Collen P."/>
            <person name="Peters A.F."/>
            <person name="Pommier C."/>
            <person name="Potin P."/>
            <person name="Poulain J."/>
            <person name="Quesneville H."/>
            <person name="Read B."/>
            <person name="Rensing S.A."/>
            <person name="Ritter A."/>
            <person name="Rousvoal S."/>
            <person name="Samanta M."/>
            <person name="Samson G."/>
            <person name="Schroeder D.C."/>
            <person name="Segurens B."/>
            <person name="Strittmatter M."/>
            <person name="Tonon T."/>
            <person name="Tregear J.W."/>
            <person name="Valentin K."/>
            <person name="von Dassow P."/>
            <person name="Yamagishi T."/>
            <person name="Van de Peer Y."/>
            <person name="Wincker P."/>
        </authorList>
    </citation>
    <scope>NUCLEOTIDE SEQUENCE [LARGE SCALE GENOMIC DNA]</scope>
    <source>
        <strain evidence="2">Ec32 / CCAP1310/4</strain>
    </source>
</reference>
<dbReference type="InParanoid" id="D7G0K4"/>
<dbReference type="Proteomes" id="UP000002630">
    <property type="component" value="Unassembled WGS sequence"/>
</dbReference>
<name>D7G0K4_ECTSI</name>
<sequence length="116" mass="12856">MHPNRCILQQGGDGLRRFLRSLWKRAVKRELLEGVLKVVVWSFFAERLLQSALVGWGLSGRVGPVEQLGGTLMEANPSDARFAETRAVLKGVRVGRDTLHLNTARASPEMFTKKGG</sequence>
<dbReference type="AlphaFoldDB" id="D7G0K4"/>
<gene>
    <name evidence="1" type="ORF">Esi_0410_0003</name>
</gene>
<accession>D7G0K4</accession>
<organism evidence="1 2">
    <name type="scientific">Ectocarpus siliculosus</name>
    <name type="common">Brown alga</name>
    <name type="synonym">Conferva siliculosa</name>
    <dbReference type="NCBI Taxonomy" id="2880"/>
    <lineage>
        <taxon>Eukaryota</taxon>
        <taxon>Sar</taxon>
        <taxon>Stramenopiles</taxon>
        <taxon>Ochrophyta</taxon>
        <taxon>PX clade</taxon>
        <taxon>Phaeophyceae</taxon>
        <taxon>Ectocarpales</taxon>
        <taxon>Ectocarpaceae</taxon>
        <taxon>Ectocarpus</taxon>
    </lineage>
</organism>